<gene>
    <name evidence="4" type="ORF">JZM24_13560</name>
</gene>
<dbReference type="EMBL" id="JAFJYC010000002">
    <property type="protein sequence ID" value="MBT9432904.1"/>
    <property type="molecule type" value="Genomic_DNA"/>
</dbReference>
<dbReference type="Pfam" id="PF08220">
    <property type="entry name" value="HTH_DeoR"/>
    <property type="match status" value="1"/>
</dbReference>
<evidence type="ECO:0000256" key="1">
    <source>
        <dbReference type="ARBA" id="ARBA00023015"/>
    </source>
</evidence>
<dbReference type="PANTHER" id="PTHR30363:SF44">
    <property type="entry name" value="AGA OPERON TRANSCRIPTIONAL REPRESSOR-RELATED"/>
    <property type="match status" value="1"/>
</dbReference>
<keyword evidence="5" id="KW-1185">Reference proteome</keyword>
<dbReference type="PROSITE" id="PS51000">
    <property type="entry name" value="HTH_DEOR_2"/>
    <property type="match status" value="1"/>
</dbReference>
<reference evidence="4 5" key="1">
    <citation type="journal article" date="2021" name="Genome Biol. Evol.">
        <title>The evolution of interdependence in a four-way mealybug symbiosis.</title>
        <authorList>
            <person name="Garber A.I."/>
            <person name="Kupper M."/>
            <person name="Laetsch D.R."/>
            <person name="Weldon S.R."/>
            <person name="Ladinsky M.S."/>
            <person name="Bjorkman P.J."/>
            <person name="McCutcheon J.P."/>
        </authorList>
    </citation>
    <scope>NUCLEOTIDE SEQUENCE [LARGE SCALE GENOMIC DNA]</scope>
    <source>
        <strain evidence="4">SOD</strain>
    </source>
</reference>
<keyword evidence="1" id="KW-0805">Transcription regulation</keyword>
<evidence type="ECO:0000313" key="4">
    <source>
        <dbReference type="EMBL" id="MBT9432904.1"/>
    </source>
</evidence>
<keyword evidence="2" id="KW-0804">Transcription</keyword>
<proteinExistence type="predicted"/>
<evidence type="ECO:0000256" key="2">
    <source>
        <dbReference type="ARBA" id="ARBA00023163"/>
    </source>
</evidence>
<dbReference type="SMART" id="SM01134">
    <property type="entry name" value="DeoRC"/>
    <property type="match status" value="1"/>
</dbReference>
<dbReference type="Pfam" id="PF00455">
    <property type="entry name" value="DeoRC"/>
    <property type="match status" value="1"/>
</dbReference>
<dbReference type="InterPro" id="IPR036388">
    <property type="entry name" value="WH-like_DNA-bd_sf"/>
</dbReference>
<dbReference type="InterPro" id="IPR037171">
    <property type="entry name" value="NagB/RpiA_transferase-like"/>
</dbReference>
<dbReference type="InterPro" id="IPR014036">
    <property type="entry name" value="DeoR-like_C"/>
</dbReference>
<dbReference type="Proteomes" id="UP000811282">
    <property type="component" value="Unassembled WGS sequence"/>
</dbReference>
<dbReference type="PANTHER" id="PTHR30363">
    <property type="entry name" value="HTH-TYPE TRANSCRIPTIONAL REGULATOR SRLR-RELATED"/>
    <property type="match status" value="1"/>
</dbReference>
<organism evidence="4 5">
    <name type="scientific">Candidatus Sodalis endolongispinus</name>
    <dbReference type="NCBI Taxonomy" id="2812662"/>
    <lineage>
        <taxon>Bacteria</taxon>
        <taxon>Pseudomonadati</taxon>
        <taxon>Pseudomonadota</taxon>
        <taxon>Gammaproteobacteria</taxon>
        <taxon>Enterobacterales</taxon>
        <taxon>Bruguierivoracaceae</taxon>
        <taxon>Sodalis</taxon>
    </lineage>
</organism>
<protein>
    <submittedName>
        <fullName evidence="4">DeoR/GlpR transcriptional regulator</fullName>
    </submittedName>
</protein>
<dbReference type="SUPFAM" id="SSF100950">
    <property type="entry name" value="NagB/RpiA/CoA transferase-like"/>
    <property type="match status" value="1"/>
</dbReference>
<accession>A0ABS5YD63</accession>
<comment type="caution">
    <text evidence="4">The sequence shown here is derived from an EMBL/GenBank/DDBJ whole genome shotgun (WGS) entry which is preliminary data.</text>
</comment>
<evidence type="ECO:0000259" key="3">
    <source>
        <dbReference type="PROSITE" id="PS51000"/>
    </source>
</evidence>
<name>A0ABS5YD63_9GAMM</name>
<dbReference type="InterPro" id="IPR036390">
    <property type="entry name" value="WH_DNA-bd_sf"/>
</dbReference>
<sequence>MQDGTVPRKSSNLLKRRLKIAEILRKQGEIRVESLCEQLGVSGVTIRGDLAYLEQQGYLKRSFGGAISAAIAPQRVSPPAGEVPNRAAELEMALHCARLVADRDTLFVGHGAITRKIIPLLSGRKKLRLIVNDLHHALLADEFIDGEIILAGSELIRNRHVLVGKTLDSVVQHYTLSHCILQATSLDATGALSGELPQLAPHYQRVLDNTQMKTLLVTGYPPPEGNHAPAGQLTQLDNLVTCGAVNGFYQQQLFESDFIIRYSNNECFTWTNRDSTW</sequence>
<dbReference type="InterPro" id="IPR050313">
    <property type="entry name" value="Carb_Metab_HTH_regulators"/>
</dbReference>
<dbReference type="SMART" id="SM00420">
    <property type="entry name" value="HTH_DEOR"/>
    <property type="match status" value="1"/>
</dbReference>
<feature type="domain" description="HTH deoR-type" evidence="3">
    <location>
        <begin position="13"/>
        <end position="68"/>
    </location>
</feature>
<evidence type="ECO:0000313" key="5">
    <source>
        <dbReference type="Proteomes" id="UP000811282"/>
    </source>
</evidence>
<dbReference type="InterPro" id="IPR001034">
    <property type="entry name" value="DeoR_HTH"/>
</dbReference>
<dbReference type="Gene3D" id="1.10.10.10">
    <property type="entry name" value="Winged helix-like DNA-binding domain superfamily/Winged helix DNA-binding domain"/>
    <property type="match status" value="1"/>
</dbReference>
<dbReference type="SUPFAM" id="SSF46785">
    <property type="entry name" value="Winged helix' DNA-binding domain"/>
    <property type="match status" value="1"/>
</dbReference>